<keyword evidence="3" id="KW-1185">Reference proteome</keyword>
<evidence type="ECO:0000313" key="2">
    <source>
        <dbReference type="EMBL" id="MBB4098587.1"/>
    </source>
</evidence>
<evidence type="ECO:0000313" key="3">
    <source>
        <dbReference type="Proteomes" id="UP000557392"/>
    </source>
</evidence>
<reference evidence="2 3" key="1">
    <citation type="submission" date="2020-08" db="EMBL/GenBank/DDBJ databases">
        <title>Genomic Encyclopedia of Type Strains, Phase IV (KMG-IV): sequencing the most valuable type-strain genomes for metagenomic binning, comparative biology and taxonomic classification.</title>
        <authorList>
            <person name="Goeker M."/>
        </authorList>
    </citation>
    <scope>NUCLEOTIDE SEQUENCE [LARGE SCALE GENOMIC DNA]</scope>
    <source>
        <strain evidence="2 3">DSM 101806</strain>
    </source>
</reference>
<feature type="domain" description="DUF4166" evidence="1">
    <location>
        <begin position="44"/>
        <end position="219"/>
    </location>
</feature>
<dbReference type="RefSeq" id="WP_183997500.1">
    <property type="nucleotide sequence ID" value="NZ_JACIEH010000002.1"/>
</dbReference>
<sequence length="228" mass="24649">MGAAIGYAPGSLARYADWHRAQAPRLDDEASPFARLLGERWLFLPPATRRRFLRKIAPGACVSYLGEVAECRMSWAGRVLAQVARLIGGPLPLGTDLGVSASVSVTADAEGQGQYWTRQYGRAQGFPQVIHSAKRFAGPTGIEEYLGLGVGIALRLEEEGGALLFVGDHYFLKLGRLRVKLPGWAMPGKLTVGHMDIGGGRFVFSLDLVHPLLGELVHQLCVFADPAE</sequence>
<dbReference type="Proteomes" id="UP000557392">
    <property type="component" value="Unassembled WGS sequence"/>
</dbReference>
<proteinExistence type="predicted"/>
<accession>A0A7W6NWG8</accession>
<dbReference type="AlphaFoldDB" id="A0A7W6NWG8"/>
<organism evidence="2 3">
    <name type="scientific">Sphingomonas kyeonggiensis</name>
    <dbReference type="NCBI Taxonomy" id="1268553"/>
    <lineage>
        <taxon>Bacteria</taxon>
        <taxon>Pseudomonadati</taxon>
        <taxon>Pseudomonadota</taxon>
        <taxon>Alphaproteobacteria</taxon>
        <taxon>Sphingomonadales</taxon>
        <taxon>Sphingomonadaceae</taxon>
        <taxon>Sphingomonas</taxon>
    </lineage>
</organism>
<gene>
    <name evidence="2" type="ORF">GGR46_002151</name>
</gene>
<protein>
    <recommendedName>
        <fullName evidence="1">DUF4166 domain-containing protein</fullName>
    </recommendedName>
</protein>
<dbReference type="Pfam" id="PF13761">
    <property type="entry name" value="DUF4166"/>
    <property type="match status" value="1"/>
</dbReference>
<evidence type="ECO:0000259" key="1">
    <source>
        <dbReference type="Pfam" id="PF13761"/>
    </source>
</evidence>
<dbReference type="EMBL" id="JACIEH010000002">
    <property type="protein sequence ID" value="MBB4098587.1"/>
    <property type="molecule type" value="Genomic_DNA"/>
</dbReference>
<name>A0A7W6NWG8_9SPHN</name>
<dbReference type="InterPro" id="IPR025311">
    <property type="entry name" value="DUF4166"/>
</dbReference>
<comment type="caution">
    <text evidence="2">The sequence shown here is derived from an EMBL/GenBank/DDBJ whole genome shotgun (WGS) entry which is preliminary data.</text>
</comment>